<keyword evidence="1" id="KW-1185">Reference proteome</keyword>
<dbReference type="WBParaSite" id="nRc.2.0.1.t23053-RA">
    <property type="protein sequence ID" value="nRc.2.0.1.t23053-RA"/>
    <property type="gene ID" value="nRc.2.0.1.g23053"/>
</dbReference>
<name>A0A915J996_ROMCU</name>
<protein>
    <submittedName>
        <fullName evidence="2">Uncharacterized protein</fullName>
    </submittedName>
</protein>
<sequence length="57" mass="6326">MDGLSREKRIGQIFFNNLCQNIVCVVFLFGIGVDESQAGLGFQDSSLMYVFPTATFT</sequence>
<organism evidence="1 2">
    <name type="scientific">Romanomermis culicivorax</name>
    <name type="common">Nematode worm</name>
    <dbReference type="NCBI Taxonomy" id="13658"/>
    <lineage>
        <taxon>Eukaryota</taxon>
        <taxon>Metazoa</taxon>
        <taxon>Ecdysozoa</taxon>
        <taxon>Nematoda</taxon>
        <taxon>Enoplea</taxon>
        <taxon>Dorylaimia</taxon>
        <taxon>Mermithida</taxon>
        <taxon>Mermithoidea</taxon>
        <taxon>Mermithidae</taxon>
        <taxon>Romanomermis</taxon>
    </lineage>
</organism>
<reference evidence="2" key="1">
    <citation type="submission" date="2022-11" db="UniProtKB">
        <authorList>
            <consortium name="WormBaseParasite"/>
        </authorList>
    </citation>
    <scope>IDENTIFICATION</scope>
</reference>
<evidence type="ECO:0000313" key="2">
    <source>
        <dbReference type="WBParaSite" id="nRc.2.0.1.t23053-RA"/>
    </source>
</evidence>
<dbReference type="AlphaFoldDB" id="A0A915J996"/>
<proteinExistence type="predicted"/>
<accession>A0A915J996</accession>
<dbReference type="Proteomes" id="UP000887565">
    <property type="component" value="Unplaced"/>
</dbReference>
<evidence type="ECO:0000313" key="1">
    <source>
        <dbReference type="Proteomes" id="UP000887565"/>
    </source>
</evidence>